<gene>
    <name evidence="18" type="ORF">ACH5RR_009051</name>
</gene>
<dbReference type="EMBL" id="JBJUIK010000004">
    <property type="protein sequence ID" value="KAL3529729.1"/>
    <property type="molecule type" value="Genomic_DNA"/>
</dbReference>
<dbReference type="GO" id="GO:0005634">
    <property type="term" value="C:nucleus"/>
    <property type="evidence" value="ECO:0007669"/>
    <property type="project" value="UniProtKB-SubCell"/>
</dbReference>
<dbReference type="GO" id="GO:0030915">
    <property type="term" value="C:Smc5-Smc6 complex"/>
    <property type="evidence" value="ECO:0007669"/>
    <property type="project" value="UniProtKB-UniRule"/>
</dbReference>
<dbReference type="InterPro" id="IPR014857">
    <property type="entry name" value="Nse1_RING_C4HC3-type"/>
</dbReference>
<keyword evidence="7 15" id="KW-0479">Metal-binding</keyword>
<evidence type="ECO:0000256" key="16">
    <source>
        <dbReference type="SAM" id="MobiDB-lite"/>
    </source>
</evidence>
<comment type="catalytic activity">
    <reaction evidence="1 15">
        <text>S-ubiquitinyl-[E2 ubiquitin-conjugating enzyme]-L-cysteine + [acceptor protein]-L-lysine = [E2 ubiquitin-conjugating enzyme]-L-cysteine + N(6)-ubiquitinyl-[acceptor protein]-L-lysine.</text>
        <dbReference type="EC" id="2.3.2.27"/>
    </reaction>
</comment>
<evidence type="ECO:0000313" key="19">
    <source>
        <dbReference type="Proteomes" id="UP001630127"/>
    </source>
</evidence>
<dbReference type="PANTHER" id="PTHR20973:SF0">
    <property type="entry name" value="NON-STRUCTURAL MAINTENANCE OF CHROMOSOMES ELEMENT 1 HOMOLOG"/>
    <property type="match status" value="1"/>
</dbReference>
<dbReference type="Gene3D" id="3.30.40.10">
    <property type="entry name" value="Zinc/RING finger domain, C3HC4 (zinc finger)"/>
    <property type="match status" value="1"/>
</dbReference>
<protein>
    <recommendedName>
        <fullName evidence="5 15">Non-structural maintenance of chromosomes element 1 homolog</fullName>
        <ecNumber evidence="4 15">2.3.2.27</ecNumber>
    </recommendedName>
</protein>
<dbReference type="Gene3D" id="1.10.10.10">
    <property type="entry name" value="Winged helix-like DNA-binding domain superfamily/Winged helix DNA-binding domain"/>
    <property type="match status" value="1"/>
</dbReference>
<keyword evidence="13 15" id="KW-0234">DNA repair</keyword>
<dbReference type="GO" id="GO:0008270">
    <property type="term" value="F:zinc ion binding"/>
    <property type="evidence" value="ECO:0007669"/>
    <property type="project" value="UniProtKB-KW"/>
</dbReference>
<evidence type="ECO:0000256" key="13">
    <source>
        <dbReference type="ARBA" id="ARBA00023204"/>
    </source>
</evidence>
<evidence type="ECO:0000256" key="2">
    <source>
        <dbReference type="ARBA" id="ARBA00004123"/>
    </source>
</evidence>
<evidence type="ECO:0000256" key="12">
    <source>
        <dbReference type="ARBA" id="ARBA00023172"/>
    </source>
</evidence>
<dbReference type="Pfam" id="PF07574">
    <property type="entry name" value="SMC_Nse1"/>
    <property type="match status" value="1"/>
</dbReference>
<dbReference type="Gene3D" id="3.90.1150.220">
    <property type="match status" value="1"/>
</dbReference>
<proteinExistence type="inferred from homology"/>
<comment type="subunit">
    <text evidence="15">Component of the Smc5-Smc6 complex.</text>
</comment>
<evidence type="ECO:0000256" key="5">
    <source>
        <dbReference type="ARBA" id="ARBA00019422"/>
    </source>
</evidence>
<organism evidence="18 19">
    <name type="scientific">Cinchona calisaya</name>
    <dbReference type="NCBI Taxonomy" id="153742"/>
    <lineage>
        <taxon>Eukaryota</taxon>
        <taxon>Viridiplantae</taxon>
        <taxon>Streptophyta</taxon>
        <taxon>Embryophyta</taxon>
        <taxon>Tracheophyta</taxon>
        <taxon>Spermatophyta</taxon>
        <taxon>Magnoliopsida</taxon>
        <taxon>eudicotyledons</taxon>
        <taxon>Gunneridae</taxon>
        <taxon>Pentapetalae</taxon>
        <taxon>asterids</taxon>
        <taxon>lamiids</taxon>
        <taxon>Gentianales</taxon>
        <taxon>Rubiaceae</taxon>
        <taxon>Cinchonoideae</taxon>
        <taxon>Cinchoneae</taxon>
        <taxon>Cinchona</taxon>
    </lineage>
</organism>
<evidence type="ECO:0000256" key="1">
    <source>
        <dbReference type="ARBA" id="ARBA00000900"/>
    </source>
</evidence>
<comment type="subcellular location">
    <subcellularLocation>
        <location evidence="2 15">Nucleus</location>
    </subcellularLocation>
</comment>
<evidence type="ECO:0000256" key="14">
    <source>
        <dbReference type="ARBA" id="ARBA00023242"/>
    </source>
</evidence>
<sequence length="324" mass="35807">MPPSAGGTLCWKHHTLIQALLSRGPLEESEFRSVFYKVTGKSPDHQVFNNYLSDINDELGYVQLDLRRCLNQYNGKAYYGVVNSVSDEQSKLGTKYTVPQIAFYKGIIEAIVHNTAGEGSISTIDALNTRLENQISNGIGSQSQGNSNQVPAALKNFTMSQKDKTLEEFVHDQWLCSTSNGRIGLGVRSFLDLRSWFHNNEVPTCQVCNEPAVRAEFCQNGDCKVRMHQCCLKKKFSQRGVNRVCPGCGTQWRSVAKTEPTEGQVDDQGGPSENILPPDPSVRNRPRTSRGVGRNTEELSSCINSASLSGTKRLTRSSNRQGAV</sequence>
<accession>A0ABD3AEV9</accession>
<keyword evidence="6 15" id="KW-0808">Transferase</keyword>
<dbReference type="PANTHER" id="PTHR20973">
    <property type="entry name" value="NON-SMC ELEMENT 1-RELATED"/>
    <property type="match status" value="1"/>
</dbReference>
<keyword evidence="10 15" id="KW-0833">Ubl conjugation pathway</keyword>
<evidence type="ECO:0000256" key="7">
    <source>
        <dbReference type="ARBA" id="ARBA00022723"/>
    </source>
</evidence>
<reference evidence="18 19" key="1">
    <citation type="submission" date="2024-11" db="EMBL/GenBank/DDBJ databases">
        <title>A near-complete genome assembly of Cinchona calisaya.</title>
        <authorList>
            <person name="Lian D.C."/>
            <person name="Zhao X.W."/>
            <person name="Wei L."/>
        </authorList>
    </citation>
    <scope>NUCLEOTIDE SEQUENCE [LARGE SCALE GENOMIC DNA]</scope>
    <source>
        <tissue evidence="18">Nenye</tissue>
    </source>
</reference>
<evidence type="ECO:0000256" key="6">
    <source>
        <dbReference type="ARBA" id="ARBA00022679"/>
    </source>
</evidence>
<evidence type="ECO:0000256" key="9">
    <source>
        <dbReference type="ARBA" id="ARBA00022771"/>
    </source>
</evidence>
<evidence type="ECO:0000259" key="17">
    <source>
        <dbReference type="Pfam" id="PF08746"/>
    </source>
</evidence>
<dbReference type="InterPro" id="IPR036388">
    <property type="entry name" value="WH-like_DNA-bd_sf"/>
</dbReference>
<evidence type="ECO:0000256" key="10">
    <source>
        <dbReference type="ARBA" id="ARBA00022786"/>
    </source>
</evidence>
<evidence type="ECO:0000256" key="4">
    <source>
        <dbReference type="ARBA" id="ARBA00012483"/>
    </source>
</evidence>
<name>A0ABD3AEV9_9GENT</name>
<keyword evidence="9 15" id="KW-0863">Zinc-finger</keyword>
<dbReference type="GO" id="GO:0006281">
    <property type="term" value="P:DNA repair"/>
    <property type="evidence" value="ECO:0007669"/>
    <property type="project" value="UniProtKB-UniRule"/>
</dbReference>
<dbReference type="GO" id="GO:0006310">
    <property type="term" value="P:DNA recombination"/>
    <property type="evidence" value="ECO:0007669"/>
    <property type="project" value="UniProtKB-KW"/>
</dbReference>
<dbReference type="AlphaFoldDB" id="A0ABD3AEV9"/>
<keyword evidence="19" id="KW-1185">Reference proteome</keyword>
<dbReference type="GO" id="GO:0061630">
    <property type="term" value="F:ubiquitin protein ligase activity"/>
    <property type="evidence" value="ECO:0007669"/>
    <property type="project" value="UniProtKB-EC"/>
</dbReference>
<feature type="region of interest" description="Disordered" evidence="16">
    <location>
        <begin position="256"/>
        <end position="299"/>
    </location>
</feature>
<dbReference type="Proteomes" id="UP001630127">
    <property type="component" value="Unassembled WGS sequence"/>
</dbReference>
<evidence type="ECO:0000256" key="15">
    <source>
        <dbReference type="RuleBase" id="RU368018"/>
    </source>
</evidence>
<keyword evidence="8 15" id="KW-0227">DNA damage</keyword>
<evidence type="ECO:0000256" key="3">
    <source>
        <dbReference type="ARBA" id="ARBA00010258"/>
    </source>
</evidence>
<evidence type="ECO:0000313" key="18">
    <source>
        <dbReference type="EMBL" id="KAL3529729.1"/>
    </source>
</evidence>
<dbReference type="InterPro" id="IPR011513">
    <property type="entry name" value="Nse1"/>
</dbReference>
<evidence type="ECO:0000256" key="11">
    <source>
        <dbReference type="ARBA" id="ARBA00022833"/>
    </source>
</evidence>
<keyword evidence="14 15" id="KW-0539">Nucleus</keyword>
<feature type="domain" description="Non-structural maintenance of chromosomes element 1 RING C4HC3-type" evidence="17">
    <location>
        <begin position="205"/>
        <end position="248"/>
    </location>
</feature>
<comment type="similarity">
    <text evidence="3 15">Belongs to the NSE1 family.</text>
</comment>
<dbReference type="Pfam" id="PF08746">
    <property type="entry name" value="zf-RING-like"/>
    <property type="match status" value="1"/>
</dbReference>
<dbReference type="InterPro" id="IPR013083">
    <property type="entry name" value="Znf_RING/FYVE/PHD"/>
</dbReference>
<dbReference type="EC" id="2.3.2.27" evidence="4 15"/>
<keyword evidence="11 15" id="KW-0862">Zinc</keyword>
<keyword evidence="12 15" id="KW-0233">DNA recombination</keyword>
<dbReference type="CDD" id="cd16493">
    <property type="entry name" value="RING-CH-C4HC3_NSE1"/>
    <property type="match status" value="1"/>
</dbReference>
<comment type="caution">
    <text evidence="18">The sequence shown here is derived from an EMBL/GenBank/DDBJ whole genome shotgun (WGS) entry which is preliminary data.</text>
</comment>
<evidence type="ECO:0000256" key="8">
    <source>
        <dbReference type="ARBA" id="ARBA00022763"/>
    </source>
</evidence>